<reference evidence="11" key="1">
    <citation type="submission" date="2021-01" db="EMBL/GenBank/DDBJ databases">
        <authorList>
            <person name="Corre E."/>
            <person name="Pelletier E."/>
            <person name="Niang G."/>
            <person name="Scheremetjew M."/>
            <person name="Finn R."/>
            <person name="Kale V."/>
            <person name="Holt S."/>
            <person name="Cochrane G."/>
            <person name="Meng A."/>
            <person name="Brown T."/>
            <person name="Cohen L."/>
        </authorList>
    </citation>
    <scope>NUCLEOTIDE SEQUENCE</scope>
    <source>
        <strain evidence="11">CCAP 1951/1</strain>
    </source>
</reference>
<organism evidence="11">
    <name type="scientific">Neobodo designis</name>
    <name type="common">Flagellated protozoan</name>
    <name type="synonym">Bodo designis</name>
    <dbReference type="NCBI Taxonomy" id="312471"/>
    <lineage>
        <taxon>Eukaryota</taxon>
        <taxon>Discoba</taxon>
        <taxon>Euglenozoa</taxon>
        <taxon>Kinetoplastea</taxon>
        <taxon>Metakinetoplastina</taxon>
        <taxon>Neobodonida</taxon>
        <taxon>Neobodo</taxon>
    </lineage>
</organism>
<proteinExistence type="inferred from homology"/>
<dbReference type="InterPro" id="IPR009038">
    <property type="entry name" value="GOLD_dom"/>
</dbReference>
<keyword evidence="4 9" id="KW-0732">Signal</keyword>
<evidence type="ECO:0000256" key="9">
    <source>
        <dbReference type="SAM" id="SignalP"/>
    </source>
</evidence>
<comment type="similarity">
    <text evidence="2 7">Belongs to the EMP24/GP25L family.</text>
</comment>
<evidence type="ECO:0000259" key="10">
    <source>
        <dbReference type="PROSITE" id="PS50866"/>
    </source>
</evidence>
<evidence type="ECO:0000256" key="2">
    <source>
        <dbReference type="ARBA" id="ARBA00007104"/>
    </source>
</evidence>
<name>A0A6U4R7V9_NEODS</name>
<dbReference type="Pfam" id="PF01105">
    <property type="entry name" value="EMP24_GP25L"/>
    <property type="match status" value="1"/>
</dbReference>
<dbReference type="GO" id="GO:0016020">
    <property type="term" value="C:membrane"/>
    <property type="evidence" value="ECO:0007669"/>
    <property type="project" value="UniProtKB-SubCell"/>
</dbReference>
<evidence type="ECO:0000256" key="4">
    <source>
        <dbReference type="ARBA" id="ARBA00022729"/>
    </source>
</evidence>
<dbReference type="EMBL" id="HBGF01016690">
    <property type="protein sequence ID" value="CAD9108540.1"/>
    <property type="molecule type" value="Transcribed_RNA"/>
</dbReference>
<dbReference type="PROSITE" id="PS51257">
    <property type="entry name" value="PROKAR_LIPOPROTEIN"/>
    <property type="match status" value="1"/>
</dbReference>
<evidence type="ECO:0000256" key="5">
    <source>
        <dbReference type="ARBA" id="ARBA00022989"/>
    </source>
</evidence>
<dbReference type="InterPro" id="IPR015720">
    <property type="entry name" value="Emp24-like"/>
</dbReference>
<feature type="domain" description="GOLD" evidence="10">
    <location>
        <begin position="34"/>
        <end position="126"/>
    </location>
</feature>
<feature type="transmembrane region" description="Helical" evidence="8">
    <location>
        <begin position="185"/>
        <end position="202"/>
    </location>
</feature>
<keyword evidence="6 8" id="KW-0472">Membrane</keyword>
<evidence type="ECO:0000256" key="3">
    <source>
        <dbReference type="ARBA" id="ARBA00022692"/>
    </source>
</evidence>
<dbReference type="PROSITE" id="PS50866">
    <property type="entry name" value="GOLD"/>
    <property type="match status" value="1"/>
</dbReference>
<dbReference type="AlphaFoldDB" id="A0A6U4R7V9"/>
<evidence type="ECO:0000256" key="6">
    <source>
        <dbReference type="ARBA" id="ARBA00023136"/>
    </source>
</evidence>
<evidence type="ECO:0000256" key="7">
    <source>
        <dbReference type="RuleBase" id="RU003827"/>
    </source>
</evidence>
<dbReference type="PANTHER" id="PTHR22811">
    <property type="entry name" value="TRANSMEMBRANE EMP24 DOMAIN-CONTAINING PROTEIN"/>
    <property type="match status" value="1"/>
</dbReference>
<evidence type="ECO:0000313" key="11">
    <source>
        <dbReference type="EMBL" id="CAD9108540.1"/>
    </source>
</evidence>
<comment type="subcellular location">
    <subcellularLocation>
        <location evidence="1 7">Membrane</location>
        <topology evidence="1 7">Single-pass type I membrane protein</topology>
    </subcellularLocation>
</comment>
<keyword evidence="3 7" id="KW-0812">Transmembrane</keyword>
<evidence type="ECO:0000256" key="8">
    <source>
        <dbReference type="SAM" id="Phobius"/>
    </source>
</evidence>
<accession>A0A6U4R7V9</accession>
<evidence type="ECO:0000313" key="12">
    <source>
        <dbReference type="EMBL" id="CAD9108542.1"/>
    </source>
</evidence>
<gene>
    <name evidence="11" type="ORF">NDES1114_LOCUS10972</name>
    <name evidence="12" type="ORF">NDES1114_LOCUS10973</name>
</gene>
<dbReference type="SMART" id="SM01190">
    <property type="entry name" value="EMP24_GP25L"/>
    <property type="match status" value="1"/>
</dbReference>
<dbReference type="EMBL" id="HBGF01016691">
    <property type="protein sequence ID" value="CAD9108542.1"/>
    <property type="molecule type" value="Transcribed_RNA"/>
</dbReference>
<protein>
    <recommendedName>
        <fullName evidence="10">GOLD domain-containing protein</fullName>
    </recommendedName>
</protein>
<feature type="signal peptide" evidence="9">
    <location>
        <begin position="1"/>
        <end position="24"/>
    </location>
</feature>
<sequence length="218" mass="24557">MARAWAAITAALVVAACLAAPAAAITFHLAPGTTRCFTEELGTLHRVQLHYKMAKAHAAFVSVSITSPDKVVIFQQKHAERDFTHYFHPITAGDHAVCFNSVEKATRSATDFKVVLSLLPEYEVESQKPHDPTQSATGHNDKNKALMNQARYIEQNLDALHNEYRYLIAREGRMRITNETTNSRTVWVTMLTIGFLAIVRGLHHYTLRRYLKAKKILE</sequence>
<feature type="chain" id="PRO_5035677109" description="GOLD domain-containing protein" evidence="9">
    <location>
        <begin position="25"/>
        <end position="218"/>
    </location>
</feature>
<keyword evidence="5 8" id="KW-1133">Transmembrane helix</keyword>
<evidence type="ECO:0000256" key="1">
    <source>
        <dbReference type="ARBA" id="ARBA00004479"/>
    </source>
</evidence>